<protein>
    <recommendedName>
        <fullName evidence="1">Aminotransferase-like plant mobile domain-containing protein</fullName>
    </recommendedName>
</protein>
<dbReference type="PANTHER" id="PTHR46033:SF67">
    <property type="entry name" value="AMINOTRANSFERASE-LIKE, PLANT MOBILE DOMAIN FAMILY PROTEIN"/>
    <property type="match status" value="1"/>
</dbReference>
<gene>
    <name evidence="2" type="ORF">EJD97_013276</name>
</gene>
<dbReference type="GO" id="GO:0010073">
    <property type="term" value="P:meristem maintenance"/>
    <property type="evidence" value="ECO:0007669"/>
    <property type="project" value="InterPro"/>
</dbReference>
<comment type="caution">
    <text evidence="2">The sequence shown here is derived from an EMBL/GenBank/DDBJ whole genome shotgun (WGS) entry which is preliminary data.</text>
</comment>
<sequence>MESVVQCLRAYKLVCLDCQELYRPNRVAMQFGYDQVLPKWIPQSPSCPELSRPIDSNLRLYYPSRLFEPDVTTHYLKWWRKDNYF</sequence>
<name>A0A6N2AH17_SOLCI</name>
<evidence type="ECO:0000313" key="2">
    <source>
        <dbReference type="EMBL" id="TMW80958.1"/>
    </source>
</evidence>
<dbReference type="InterPro" id="IPR019557">
    <property type="entry name" value="AminoTfrase-like_pln_mobile"/>
</dbReference>
<dbReference type="Pfam" id="PF10536">
    <property type="entry name" value="PMD"/>
    <property type="match status" value="1"/>
</dbReference>
<reference evidence="2" key="1">
    <citation type="submission" date="2019-05" db="EMBL/GenBank/DDBJ databases">
        <title>The de novo reference genome and transcriptome assemblies of the wild tomato species Solanum chilense.</title>
        <authorList>
            <person name="Stam R."/>
            <person name="Nosenko T."/>
            <person name="Hoerger A.C."/>
            <person name="Stephan W."/>
            <person name="Seidel M.A."/>
            <person name="Kuhn J.M.M."/>
            <person name="Haberer G."/>
            <person name="Tellier A."/>
        </authorList>
    </citation>
    <scope>NUCLEOTIDE SEQUENCE</scope>
    <source>
        <tissue evidence="2">Mature leaves</tissue>
    </source>
</reference>
<dbReference type="EMBL" id="RXGB01033934">
    <property type="protein sequence ID" value="TMW80958.1"/>
    <property type="molecule type" value="Genomic_DNA"/>
</dbReference>
<dbReference type="AlphaFoldDB" id="A0A6N2AH17"/>
<dbReference type="InterPro" id="IPR044824">
    <property type="entry name" value="MAIN-like"/>
</dbReference>
<accession>A0A6N2AH17</accession>
<dbReference type="PANTHER" id="PTHR46033">
    <property type="entry name" value="PROTEIN MAIN-LIKE 2"/>
    <property type="match status" value="1"/>
</dbReference>
<evidence type="ECO:0000259" key="1">
    <source>
        <dbReference type="Pfam" id="PF10536"/>
    </source>
</evidence>
<feature type="domain" description="Aminotransferase-like plant mobile" evidence="1">
    <location>
        <begin position="2"/>
        <end position="80"/>
    </location>
</feature>
<proteinExistence type="predicted"/>
<organism evidence="2">
    <name type="scientific">Solanum chilense</name>
    <name type="common">Tomato</name>
    <name type="synonym">Lycopersicon chilense</name>
    <dbReference type="NCBI Taxonomy" id="4083"/>
    <lineage>
        <taxon>Eukaryota</taxon>
        <taxon>Viridiplantae</taxon>
        <taxon>Streptophyta</taxon>
        <taxon>Embryophyta</taxon>
        <taxon>Tracheophyta</taxon>
        <taxon>Spermatophyta</taxon>
        <taxon>Magnoliopsida</taxon>
        <taxon>eudicotyledons</taxon>
        <taxon>Gunneridae</taxon>
        <taxon>Pentapetalae</taxon>
        <taxon>asterids</taxon>
        <taxon>lamiids</taxon>
        <taxon>Solanales</taxon>
        <taxon>Solanaceae</taxon>
        <taxon>Solanoideae</taxon>
        <taxon>Solaneae</taxon>
        <taxon>Solanum</taxon>
        <taxon>Solanum subgen. Lycopersicon</taxon>
    </lineage>
</organism>